<accession>A0A8S1SLV6</accession>
<dbReference type="OMA" id="QICNLQA"/>
<gene>
    <name evidence="1" type="ORF">POCTA_138.1.T0110333</name>
</gene>
<evidence type="ECO:0000313" key="2">
    <source>
        <dbReference type="Proteomes" id="UP000683925"/>
    </source>
</evidence>
<comment type="caution">
    <text evidence="1">The sequence shown here is derived from an EMBL/GenBank/DDBJ whole genome shotgun (WGS) entry which is preliminary data.</text>
</comment>
<proteinExistence type="predicted"/>
<keyword evidence="2" id="KW-1185">Reference proteome</keyword>
<dbReference type="EMBL" id="CAJJDP010000010">
    <property type="protein sequence ID" value="CAD8140269.1"/>
    <property type="molecule type" value="Genomic_DNA"/>
</dbReference>
<protein>
    <submittedName>
        <fullName evidence="1">Uncharacterized protein</fullName>
    </submittedName>
</protein>
<organism evidence="1 2">
    <name type="scientific">Paramecium octaurelia</name>
    <dbReference type="NCBI Taxonomy" id="43137"/>
    <lineage>
        <taxon>Eukaryota</taxon>
        <taxon>Sar</taxon>
        <taxon>Alveolata</taxon>
        <taxon>Ciliophora</taxon>
        <taxon>Intramacronucleata</taxon>
        <taxon>Oligohymenophorea</taxon>
        <taxon>Peniculida</taxon>
        <taxon>Parameciidae</taxon>
        <taxon>Paramecium</taxon>
    </lineage>
</organism>
<reference evidence="1" key="1">
    <citation type="submission" date="2021-01" db="EMBL/GenBank/DDBJ databases">
        <authorList>
            <consortium name="Genoscope - CEA"/>
            <person name="William W."/>
        </authorList>
    </citation>
    <scope>NUCLEOTIDE SEQUENCE</scope>
</reference>
<sequence length="289" mass="34160">MLDYVFKNHTNTIYDAQQVQQIIDQMMEISNTNQLVNPQIVYFINDILITSWLSIVDKKPPVNICFLFSQDGIKSFLTKPSNQWKFIPKYENQNEPDLTYLYNKNSKLIDIVHKLQVEFRLNYPYVQNTVAKDPSKIELEKKIIKYTDKMEKDWKGVKDLGDELLKEYISVQDQRVKLKQLKNYIAELNDKLADEIQCMSQFQADYSQEEVNEDNILKILVLDQAEDQICNLQASIYGIRDTYKYTQNRMKTSSNVTLEWVCSIVKQLAEQEFNDIQLLKKCNRCLYNQ</sequence>
<evidence type="ECO:0000313" key="1">
    <source>
        <dbReference type="EMBL" id="CAD8140269.1"/>
    </source>
</evidence>
<name>A0A8S1SLV6_PAROT</name>
<dbReference type="AlphaFoldDB" id="A0A8S1SLV6"/>
<dbReference type="Proteomes" id="UP000683925">
    <property type="component" value="Unassembled WGS sequence"/>
</dbReference>
<dbReference type="OrthoDB" id="306636at2759"/>